<evidence type="ECO:0000256" key="1">
    <source>
        <dbReference type="ARBA" id="ARBA00004377"/>
    </source>
</evidence>
<keyword evidence="5" id="KW-0812">Transmembrane</keyword>
<dbReference type="InterPro" id="IPR043605">
    <property type="entry name" value="DUF883_C"/>
</dbReference>
<organism evidence="10 11">
    <name type="scientific">Niveibacterium microcysteis</name>
    <dbReference type="NCBI Taxonomy" id="2811415"/>
    <lineage>
        <taxon>Bacteria</taxon>
        <taxon>Pseudomonadati</taxon>
        <taxon>Pseudomonadota</taxon>
        <taxon>Betaproteobacteria</taxon>
        <taxon>Rhodocyclales</taxon>
        <taxon>Rhodocyclaceae</taxon>
        <taxon>Niveibacterium</taxon>
    </lineage>
</organism>
<keyword evidence="4" id="KW-0997">Cell inner membrane</keyword>
<dbReference type="Pfam" id="PF19029">
    <property type="entry name" value="DUF883_C"/>
    <property type="match status" value="1"/>
</dbReference>
<comment type="similarity">
    <text evidence="2">Belongs to the ElaB/YgaM/YqjD family.</text>
</comment>
<comment type="subcellular location">
    <subcellularLocation>
        <location evidence="1">Cell inner membrane</location>
        <topology evidence="1">Single-pass membrane protein</topology>
    </subcellularLocation>
</comment>
<evidence type="ECO:0000256" key="2">
    <source>
        <dbReference type="ARBA" id="ARBA00010423"/>
    </source>
</evidence>
<evidence type="ECO:0000259" key="8">
    <source>
        <dbReference type="Pfam" id="PF05957"/>
    </source>
</evidence>
<evidence type="ECO:0000256" key="6">
    <source>
        <dbReference type="ARBA" id="ARBA00022989"/>
    </source>
</evidence>
<evidence type="ECO:0000313" key="10">
    <source>
        <dbReference type="EMBL" id="QSI76453.1"/>
    </source>
</evidence>
<name>A0ABX7M6U7_9RHOO</name>
<sequence>MSEMTQATRDKMIADFKLVISDAEQLLKLTADDASGKFSDVRGRLGERLAAARAQVGEFEAAAVAKAKEVAKATDNYVHENPWQSIGIAAGVGFLVGLLAGRR</sequence>
<evidence type="ECO:0000313" key="11">
    <source>
        <dbReference type="Proteomes" id="UP000663570"/>
    </source>
</evidence>
<dbReference type="EMBL" id="CP071060">
    <property type="protein sequence ID" value="QSI76453.1"/>
    <property type="molecule type" value="Genomic_DNA"/>
</dbReference>
<dbReference type="InterPro" id="IPR010279">
    <property type="entry name" value="YqjD/ElaB"/>
</dbReference>
<feature type="domain" description="DUF883" evidence="8">
    <location>
        <begin position="10"/>
        <end position="57"/>
    </location>
</feature>
<feature type="domain" description="DUF883" evidence="9">
    <location>
        <begin position="74"/>
        <end position="103"/>
    </location>
</feature>
<accession>A0ABX7M6U7</accession>
<dbReference type="Proteomes" id="UP000663570">
    <property type="component" value="Chromosome"/>
</dbReference>
<dbReference type="RefSeq" id="WP_206254131.1">
    <property type="nucleotide sequence ID" value="NZ_CP071060.1"/>
</dbReference>
<evidence type="ECO:0000256" key="4">
    <source>
        <dbReference type="ARBA" id="ARBA00022519"/>
    </source>
</evidence>
<evidence type="ECO:0000256" key="7">
    <source>
        <dbReference type="ARBA" id="ARBA00023136"/>
    </source>
</evidence>
<evidence type="ECO:0000259" key="9">
    <source>
        <dbReference type="Pfam" id="PF19029"/>
    </source>
</evidence>
<keyword evidence="6" id="KW-1133">Transmembrane helix</keyword>
<dbReference type="Pfam" id="PF05957">
    <property type="entry name" value="DUF883"/>
    <property type="match status" value="1"/>
</dbReference>
<keyword evidence="3" id="KW-1003">Cell membrane</keyword>
<protein>
    <submittedName>
        <fullName evidence="10">DUF883 domain-containing protein</fullName>
    </submittedName>
</protein>
<dbReference type="PANTHER" id="PTHR35893:SF3">
    <property type="entry name" value="INNER MEMBRANE PROTEIN"/>
    <property type="match status" value="1"/>
</dbReference>
<evidence type="ECO:0000256" key="3">
    <source>
        <dbReference type="ARBA" id="ARBA00022475"/>
    </source>
</evidence>
<proteinExistence type="inferred from homology"/>
<dbReference type="InterPro" id="IPR043604">
    <property type="entry name" value="DUF883_N"/>
</dbReference>
<evidence type="ECO:0000256" key="5">
    <source>
        <dbReference type="ARBA" id="ARBA00022692"/>
    </source>
</evidence>
<keyword evidence="7" id="KW-0472">Membrane</keyword>
<keyword evidence="11" id="KW-1185">Reference proteome</keyword>
<reference evidence="10 11" key="1">
    <citation type="submission" date="2021-02" db="EMBL/GenBank/DDBJ databases">
        <title>Niveibacterium changnyeongensis HC41.</title>
        <authorList>
            <person name="Kang M."/>
        </authorList>
    </citation>
    <scope>NUCLEOTIDE SEQUENCE [LARGE SCALE GENOMIC DNA]</scope>
    <source>
        <strain evidence="10 11">HC41</strain>
    </source>
</reference>
<gene>
    <name evidence="10" type="ORF">JY500_18645</name>
</gene>
<dbReference type="PANTHER" id="PTHR35893">
    <property type="entry name" value="INNER MEMBRANE PROTEIN-RELATED"/>
    <property type="match status" value="1"/>
</dbReference>